<gene>
    <name evidence="2" type="ORF">HNR68_004784</name>
</gene>
<reference evidence="2 3" key="1">
    <citation type="submission" date="2020-07" db="EMBL/GenBank/DDBJ databases">
        <title>Sequencing the genomes of 1000 actinobacteria strains.</title>
        <authorList>
            <person name="Klenk H.-P."/>
        </authorList>
    </citation>
    <scope>NUCLEOTIDE SEQUENCE [LARGE SCALE GENOMIC DNA]</scope>
    <source>
        <strain evidence="2 3">DSM 44065</strain>
    </source>
</reference>
<evidence type="ECO:0000256" key="1">
    <source>
        <dbReference type="SAM" id="MobiDB-lite"/>
    </source>
</evidence>
<evidence type="ECO:0000313" key="3">
    <source>
        <dbReference type="Proteomes" id="UP000587002"/>
    </source>
</evidence>
<dbReference type="Proteomes" id="UP000587002">
    <property type="component" value="Unassembled WGS sequence"/>
</dbReference>
<evidence type="ECO:0000313" key="2">
    <source>
        <dbReference type="EMBL" id="NYI86154.1"/>
    </source>
</evidence>
<dbReference type="SUPFAM" id="SSF160424">
    <property type="entry name" value="BH3703-like"/>
    <property type="match status" value="1"/>
</dbReference>
<dbReference type="AlphaFoldDB" id="A0A853AU20"/>
<dbReference type="InterPro" id="IPR036170">
    <property type="entry name" value="YezG-like_sf"/>
</dbReference>
<keyword evidence="3" id="KW-1185">Reference proteome</keyword>
<dbReference type="EMBL" id="JACCFJ010000001">
    <property type="protein sequence ID" value="NYI86154.1"/>
    <property type="molecule type" value="Genomic_DNA"/>
</dbReference>
<protein>
    <submittedName>
        <fullName evidence="2">Uncharacterized protein</fullName>
    </submittedName>
</protein>
<name>A0A853AU20_9PSEU</name>
<comment type="caution">
    <text evidence="2">The sequence shown here is derived from an EMBL/GenBank/DDBJ whole genome shotgun (WGS) entry which is preliminary data.</text>
</comment>
<sequence length="178" mass="20580">MSSPDQRGDRPHSDELPNPTIETVARDDLITEWIGWSLIQSAPADWQRIDLMATMTVEVVDIKFTVIMEDGSKPDVELPEGVHQALADLRQEMYQKDRGTWFSARITIDPPGEYKADFNFDLEPVCTPPIPDKALIRDLDTFPRDREFIPPWLQAKIDDYHKSLYEQYTKTAREKHGH</sequence>
<proteinExistence type="predicted"/>
<feature type="compositionally biased region" description="Basic and acidic residues" evidence="1">
    <location>
        <begin position="1"/>
        <end position="15"/>
    </location>
</feature>
<organism evidence="2 3">
    <name type="scientific">Saccharopolyspora hordei</name>
    <dbReference type="NCBI Taxonomy" id="1838"/>
    <lineage>
        <taxon>Bacteria</taxon>
        <taxon>Bacillati</taxon>
        <taxon>Actinomycetota</taxon>
        <taxon>Actinomycetes</taxon>
        <taxon>Pseudonocardiales</taxon>
        <taxon>Pseudonocardiaceae</taxon>
        <taxon>Saccharopolyspora</taxon>
    </lineage>
</organism>
<accession>A0A853AU20</accession>
<feature type="region of interest" description="Disordered" evidence="1">
    <location>
        <begin position="1"/>
        <end position="20"/>
    </location>
</feature>
<dbReference type="RefSeq" id="WP_179723963.1">
    <property type="nucleotide sequence ID" value="NZ_BAABFH010000001.1"/>
</dbReference>